<evidence type="ECO:0000256" key="5">
    <source>
        <dbReference type="SAM" id="Phobius"/>
    </source>
</evidence>
<feature type="transmembrane region" description="Helical" evidence="5">
    <location>
        <begin position="181"/>
        <end position="202"/>
    </location>
</feature>
<reference evidence="7" key="1">
    <citation type="submission" date="2019-05" db="EMBL/GenBank/DDBJ databases">
        <title>Methanoculleus sp. FWC-SCC1, a methanogenic archaeon isolated from deep marine cold seep.</title>
        <authorList>
            <person name="Chen Y.-W."/>
            <person name="Chen S.-C."/>
            <person name="Teng N.-H."/>
            <person name="Lai M.-C."/>
        </authorList>
    </citation>
    <scope>NUCLEOTIDE SEQUENCE</scope>
    <source>
        <strain evidence="7">FWC-SCC1</strain>
    </source>
</reference>
<evidence type="ECO:0000256" key="4">
    <source>
        <dbReference type="ARBA" id="ARBA00023136"/>
    </source>
</evidence>
<dbReference type="InterPro" id="IPR036034">
    <property type="entry name" value="PDZ_sf"/>
</dbReference>
<evidence type="ECO:0000256" key="3">
    <source>
        <dbReference type="ARBA" id="ARBA00022989"/>
    </source>
</evidence>
<gene>
    <name evidence="7" type="ORF">FGU65_09545</name>
</gene>
<evidence type="ECO:0000313" key="7">
    <source>
        <dbReference type="EMBL" id="MDN7025129.1"/>
    </source>
</evidence>
<name>A0ABT8MB02_9EURY</name>
<evidence type="ECO:0000256" key="2">
    <source>
        <dbReference type="ARBA" id="ARBA00022692"/>
    </source>
</evidence>
<evidence type="ECO:0000259" key="6">
    <source>
        <dbReference type="Pfam" id="PF02163"/>
    </source>
</evidence>
<feature type="transmembrane region" description="Helical" evidence="5">
    <location>
        <begin position="64"/>
        <end position="84"/>
    </location>
</feature>
<dbReference type="RefSeq" id="WP_301664277.1">
    <property type="nucleotide sequence ID" value="NZ_VCYH01000006.1"/>
</dbReference>
<comment type="caution">
    <text evidence="7">The sequence shown here is derived from an EMBL/GenBank/DDBJ whole genome shotgun (WGS) entry which is preliminary data.</text>
</comment>
<dbReference type="InterPro" id="IPR001193">
    <property type="entry name" value="MBTPS2"/>
</dbReference>
<evidence type="ECO:0000256" key="1">
    <source>
        <dbReference type="ARBA" id="ARBA00004127"/>
    </source>
</evidence>
<dbReference type="EMBL" id="VCYH01000006">
    <property type="protein sequence ID" value="MDN7025129.1"/>
    <property type="molecule type" value="Genomic_DNA"/>
</dbReference>
<dbReference type="Gene3D" id="2.30.42.10">
    <property type="match status" value="1"/>
</dbReference>
<feature type="transmembrane region" description="Helical" evidence="5">
    <location>
        <begin position="413"/>
        <end position="435"/>
    </location>
</feature>
<dbReference type="SUPFAM" id="SSF50156">
    <property type="entry name" value="PDZ domain-like"/>
    <property type="match status" value="1"/>
</dbReference>
<dbReference type="InterPro" id="IPR008915">
    <property type="entry name" value="Peptidase_M50"/>
</dbReference>
<accession>A0ABT8MB02</accession>
<dbReference type="Pfam" id="PF02163">
    <property type="entry name" value="Peptidase_M50"/>
    <property type="match status" value="1"/>
</dbReference>
<comment type="subcellular location">
    <subcellularLocation>
        <location evidence="1">Endomembrane system</location>
        <topology evidence="1">Multi-pass membrane protein</topology>
    </subcellularLocation>
</comment>
<keyword evidence="4 5" id="KW-0472">Membrane</keyword>
<protein>
    <submittedName>
        <fullName evidence="7">PDZ domain-containing protein</fullName>
    </submittedName>
</protein>
<organism evidence="7 8">
    <name type="scientific">Methanoculleus frigidifontis</name>
    <dbReference type="NCBI Taxonomy" id="2584085"/>
    <lineage>
        <taxon>Archaea</taxon>
        <taxon>Methanobacteriati</taxon>
        <taxon>Methanobacteriota</taxon>
        <taxon>Stenosarchaea group</taxon>
        <taxon>Methanomicrobia</taxon>
        <taxon>Methanomicrobiales</taxon>
        <taxon>Methanomicrobiaceae</taxon>
        <taxon>Methanoculleus</taxon>
    </lineage>
</organism>
<dbReference type="Proteomes" id="UP001168338">
    <property type="component" value="Unassembled WGS sequence"/>
</dbReference>
<dbReference type="PRINTS" id="PR01000">
    <property type="entry name" value="SREBPS2PTASE"/>
</dbReference>
<keyword evidence="3 5" id="KW-1133">Transmembrane helix</keyword>
<keyword evidence="8" id="KW-1185">Reference proteome</keyword>
<proteinExistence type="predicted"/>
<dbReference type="PANTHER" id="PTHR13325:SF3">
    <property type="entry name" value="MEMBRANE-BOUND TRANSCRIPTION FACTOR SITE-2 PROTEASE"/>
    <property type="match status" value="1"/>
</dbReference>
<sequence length="455" mass="48940">MSWLQILLLLLAAYALIASYIKEKGLFADHIMFFGPIMAIKTEKVGFFDWFIRFKRILQGYGTLGAVMVVFIAGFFTLLLLLALPGFLTNTPSAEGIHGIQNVLALPGVNDAIPFTVAVWLGLVATIVIHEFGHAILARVEGMRVKSMGLLIAVIPLGAFVEPDEEDVEQAKGMPKIRMFGAGIANNLVAAVACFVVMFLLLGTAVPSGAPLIDGVYVDYPAADAGVPGLSVVTAVNGVPVATQEEVSAIMDRTSPGDEVALTVEKDGVPETYTMTLAEWPEALASDRDSGFLGVYYYNGAAVQARLDAIAGMGPLAPLVMLMAPFDAFIPNAETGAVDTLGLSVLLVDTPKTIGWDVPFPGFWAIIQILFWTAWFNLAVGTFNALPFVPLDGGYIMKEGIERIFERRGWSQYAPRVVASISMFMILIIVLFMTLPTIKGIVVPFITGTLLPALF</sequence>
<evidence type="ECO:0000313" key="8">
    <source>
        <dbReference type="Proteomes" id="UP001168338"/>
    </source>
</evidence>
<feature type="transmembrane region" description="Helical" evidence="5">
    <location>
        <begin position="112"/>
        <end position="133"/>
    </location>
</feature>
<keyword evidence="2 5" id="KW-0812">Transmembrane</keyword>
<dbReference type="PANTHER" id="PTHR13325">
    <property type="entry name" value="PROTEASE M50 MEMBRANE-BOUND TRANSCRIPTION FACTOR SITE 2 PROTEASE"/>
    <property type="match status" value="1"/>
</dbReference>
<feature type="domain" description="Peptidase M50" evidence="6">
    <location>
        <begin position="120"/>
        <end position="428"/>
    </location>
</feature>